<dbReference type="AlphaFoldDB" id="A0AAX4JBD8"/>
<dbReference type="GeneID" id="90541000"/>
<dbReference type="KEGG" id="vnx:VNE69_04010"/>
<gene>
    <name evidence="1" type="ORF">VNE69_04010</name>
</gene>
<accession>A0AAX4JBD8</accession>
<proteinExistence type="predicted"/>
<sequence length="67" mass="8289">MNLDQEMTKILAKVMHNSYKRKEVNELIERIIEKMDKIIKTDNLEEEFLRLKEEYYNILQDIKTYHN</sequence>
<dbReference type="RefSeq" id="XP_065329326.1">
    <property type="nucleotide sequence ID" value="XM_065473254.1"/>
</dbReference>
<evidence type="ECO:0000313" key="2">
    <source>
        <dbReference type="Proteomes" id="UP001334084"/>
    </source>
</evidence>
<name>A0AAX4JBD8_9MICR</name>
<protein>
    <recommendedName>
        <fullName evidence="3">IDEAL domain-containing protein</fullName>
    </recommendedName>
</protein>
<organism evidence="1 2">
    <name type="scientific">Vairimorpha necatrix</name>
    <dbReference type="NCBI Taxonomy" id="6039"/>
    <lineage>
        <taxon>Eukaryota</taxon>
        <taxon>Fungi</taxon>
        <taxon>Fungi incertae sedis</taxon>
        <taxon>Microsporidia</taxon>
        <taxon>Nosematidae</taxon>
        <taxon>Vairimorpha</taxon>
    </lineage>
</organism>
<reference evidence="1" key="1">
    <citation type="journal article" date="2024" name="BMC Genomics">
        <title>Functional annotation of a divergent genome using sequence and structure-based similarity.</title>
        <authorList>
            <person name="Svedberg D."/>
            <person name="Winiger R.R."/>
            <person name="Berg A."/>
            <person name="Sharma H."/>
            <person name="Tellgren-Roth C."/>
            <person name="Debrunner-Vossbrinck B.A."/>
            <person name="Vossbrinck C.R."/>
            <person name="Barandun J."/>
        </authorList>
    </citation>
    <scope>NUCLEOTIDE SEQUENCE</scope>
    <source>
        <strain evidence="1">Illinois isolate</strain>
    </source>
</reference>
<dbReference type="EMBL" id="CP142729">
    <property type="protein sequence ID" value="WUR03181.1"/>
    <property type="molecule type" value="Genomic_DNA"/>
</dbReference>
<dbReference type="Proteomes" id="UP001334084">
    <property type="component" value="Chromosome 4"/>
</dbReference>
<evidence type="ECO:0008006" key="3">
    <source>
        <dbReference type="Google" id="ProtNLM"/>
    </source>
</evidence>
<keyword evidence="2" id="KW-1185">Reference proteome</keyword>
<evidence type="ECO:0000313" key="1">
    <source>
        <dbReference type="EMBL" id="WUR03181.1"/>
    </source>
</evidence>